<dbReference type="GO" id="GO:0016423">
    <property type="term" value="F:tRNA (guanine) methyltransferase activity"/>
    <property type="evidence" value="ECO:0007669"/>
    <property type="project" value="TreeGrafter"/>
</dbReference>
<evidence type="ECO:0000259" key="10">
    <source>
        <dbReference type="Pfam" id="PF01170"/>
    </source>
</evidence>
<gene>
    <name evidence="11" type="ORF">ASZ90_015674</name>
</gene>
<keyword evidence="6" id="KW-0949">S-adenosyl-L-methionine</keyword>
<organism evidence="11">
    <name type="scientific">hydrocarbon metagenome</name>
    <dbReference type="NCBI Taxonomy" id="938273"/>
    <lineage>
        <taxon>unclassified sequences</taxon>
        <taxon>metagenomes</taxon>
        <taxon>ecological metagenomes</taxon>
    </lineage>
</organism>
<name>A0A0W8F1A0_9ZZZZ</name>
<protein>
    <submittedName>
        <fullName evidence="11">Trna-(G10-n2) methyltransferase</fullName>
    </submittedName>
</protein>
<dbReference type="AlphaFoldDB" id="A0A0W8F1A0"/>
<dbReference type="InterPro" id="IPR000241">
    <property type="entry name" value="RlmKL-like_Mtase"/>
</dbReference>
<keyword evidence="4 11" id="KW-0489">Methyltransferase</keyword>
<dbReference type="InterPro" id="IPR053943">
    <property type="entry name" value="RlmKL-like_Mtase_CS"/>
</dbReference>
<dbReference type="PROSITE" id="PS01261">
    <property type="entry name" value="UPF0020"/>
    <property type="match status" value="1"/>
</dbReference>
<dbReference type="PANTHER" id="PTHR14911:SF21">
    <property type="entry name" value="N2-METHYLGUANOSINE TRNA METHYLTRANSFERASE"/>
    <property type="match status" value="1"/>
</dbReference>
<keyword evidence="7" id="KW-0819">tRNA processing</keyword>
<evidence type="ECO:0000256" key="9">
    <source>
        <dbReference type="SAM" id="MobiDB-lite"/>
    </source>
</evidence>
<evidence type="ECO:0000256" key="4">
    <source>
        <dbReference type="ARBA" id="ARBA00022603"/>
    </source>
</evidence>
<feature type="compositionally biased region" description="Basic and acidic residues" evidence="9">
    <location>
        <begin position="1"/>
        <end position="12"/>
    </location>
</feature>
<evidence type="ECO:0000256" key="3">
    <source>
        <dbReference type="ARBA" id="ARBA00022555"/>
    </source>
</evidence>
<feature type="region of interest" description="Disordered" evidence="9">
    <location>
        <begin position="1"/>
        <end position="25"/>
    </location>
</feature>
<dbReference type="EMBL" id="LNQE01001630">
    <property type="protein sequence ID" value="KUG14679.1"/>
    <property type="molecule type" value="Genomic_DNA"/>
</dbReference>
<evidence type="ECO:0000313" key="11">
    <source>
        <dbReference type="EMBL" id="KUG14679.1"/>
    </source>
</evidence>
<keyword evidence="2" id="KW-0963">Cytoplasm</keyword>
<accession>A0A0W8F1A0</accession>
<comment type="subcellular location">
    <subcellularLocation>
        <location evidence="1">Cytoplasm</location>
    </subcellularLocation>
</comment>
<evidence type="ECO:0000256" key="2">
    <source>
        <dbReference type="ARBA" id="ARBA00022490"/>
    </source>
</evidence>
<dbReference type="InterPro" id="IPR029063">
    <property type="entry name" value="SAM-dependent_MTases_sf"/>
</dbReference>
<dbReference type="GO" id="GO:0005737">
    <property type="term" value="C:cytoplasm"/>
    <property type="evidence" value="ECO:0007669"/>
    <property type="project" value="UniProtKB-SubCell"/>
</dbReference>
<evidence type="ECO:0000256" key="1">
    <source>
        <dbReference type="ARBA" id="ARBA00004496"/>
    </source>
</evidence>
<reference evidence="11" key="1">
    <citation type="journal article" date="2015" name="Proc. Natl. Acad. Sci. U.S.A.">
        <title>Networks of energetic and metabolic interactions define dynamics in microbial communities.</title>
        <authorList>
            <person name="Embree M."/>
            <person name="Liu J.K."/>
            <person name="Al-Bassam M.M."/>
            <person name="Zengler K."/>
        </authorList>
    </citation>
    <scope>NUCLEOTIDE SEQUENCE</scope>
</reference>
<evidence type="ECO:0000256" key="5">
    <source>
        <dbReference type="ARBA" id="ARBA00022679"/>
    </source>
</evidence>
<feature type="domain" description="Ribosomal RNA large subunit methyltransferase K/L-like methyltransferase" evidence="10">
    <location>
        <begin position="199"/>
        <end position="362"/>
    </location>
</feature>
<dbReference type="CDD" id="cd02440">
    <property type="entry name" value="AdoMet_MTases"/>
    <property type="match status" value="1"/>
</dbReference>
<dbReference type="FunFam" id="3.40.50.150:FF:000251">
    <property type="entry name" value="Putative RNA methylase"/>
    <property type="match status" value="1"/>
</dbReference>
<evidence type="ECO:0000256" key="7">
    <source>
        <dbReference type="ARBA" id="ARBA00022694"/>
    </source>
</evidence>
<dbReference type="GO" id="GO:0000049">
    <property type="term" value="F:tRNA binding"/>
    <property type="evidence" value="ECO:0007669"/>
    <property type="project" value="UniProtKB-KW"/>
</dbReference>
<sequence length="368" mass="40072">MIVHADPARNIEKSPGQSRYETSPVPPLYRRLSDRHVAQVYSRGLRLYWDVKLVVELSGEHPELPFAELEVVGTVLDRRPQVAVVDCRSPCAPGRLALAHTVLEYLGECDADTDSFTRLLRDLGIVAEAPFAGRVKKMDGSAMDADVPGLERLMGSIIQGRVSLKAPHHEYRAILSGDRCFFGRVIERIDRKAYEARKPGSRAFFHPGVMMPRLARALVNISLVRPGQHLLDPFCGTGGIVLEAALVGAVGIGSDVDPFMVAGSRRNVPSADLVSADTTCLPFADASIDAVATDLPYGQSVSIIARSLDGLYTGALQEIRRVLVPGGRAVVVTHRDIAGLAAGLMPVRACYAQRVHRSLTRRIMVLER</sequence>
<dbReference type="Pfam" id="PF01170">
    <property type="entry name" value="UPF0020"/>
    <property type="match status" value="1"/>
</dbReference>
<dbReference type="CDD" id="cd11715">
    <property type="entry name" value="THUMP_AdoMetMT"/>
    <property type="match status" value="1"/>
</dbReference>
<dbReference type="SUPFAM" id="SSF53335">
    <property type="entry name" value="S-adenosyl-L-methionine-dependent methyltransferases"/>
    <property type="match status" value="1"/>
</dbReference>
<keyword evidence="8" id="KW-0694">RNA-binding</keyword>
<evidence type="ECO:0000256" key="8">
    <source>
        <dbReference type="ARBA" id="ARBA00022884"/>
    </source>
</evidence>
<keyword evidence="5 11" id="KW-0808">Transferase</keyword>
<dbReference type="GO" id="GO:0030488">
    <property type="term" value="P:tRNA methylation"/>
    <property type="evidence" value="ECO:0007669"/>
    <property type="project" value="TreeGrafter"/>
</dbReference>
<dbReference type="PANTHER" id="PTHR14911">
    <property type="entry name" value="THUMP DOMAIN-CONTAINING"/>
    <property type="match status" value="1"/>
</dbReference>
<evidence type="ECO:0000256" key="6">
    <source>
        <dbReference type="ARBA" id="ARBA00022691"/>
    </source>
</evidence>
<proteinExistence type="predicted"/>
<dbReference type="Gene3D" id="3.40.50.150">
    <property type="entry name" value="Vaccinia Virus protein VP39"/>
    <property type="match status" value="1"/>
</dbReference>
<comment type="caution">
    <text evidence="11">The sequence shown here is derived from an EMBL/GenBank/DDBJ whole genome shotgun (WGS) entry which is preliminary data.</text>
</comment>
<keyword evidence="3" id="KW-0820">tRNA-binding</keyword>